<dbReference type="AlphaFoldDB" id="A0A815HRM0"/>
<dbReference type="Proteomes" id="UP000663828">
    <property type="component" value="Unassembled WGS sequence"/>
</dbReference>
<gene>
    <name evidence="3" type="ORF">XAT740_LOCUS31757</name>
</gene>
<keyword evidence="4" id="KW-1185">Reference proteome</keyword>
<evidence type="ECO:0000256" key="2">
    <source>
        <dbReference type="SAM" id="Phobius"/>
    </source>
</evidence>
<protein>
    <submittedName>
        <fullName evidence="3">Uncharacterized protein</fullName>
    </submittedName>
</protein>
<dbReference type="Gene3D" id="1.20.1530.20">
    <property type="match status" value="1"/>
</dbReference>
<dbReference type="GO" id="GO:0005886">
    <property type="term" value="C:plasma membrane"/>
    <property type="evidence" value="ECO:0007669"/>
    <property type="project" value="TreeGrafter"/>
</dbReference>
<evidence type="ECO:0000256" key="1">
    <source>
        <dbReference type="ARBA" id="ARBA00006528"/>
    </source>
</evidence>
<accession>A0A815HRM0</accession>
<organism evidence="3 4">
    <name type="scientific">Adineta ricciae</name>
    <name type="common">Rotifer</name>
    <dbReference type="NCBI Taxonomy" id="249248"/>
    <lineage>
        <taxon>Eukaryota</taxon>
        <taxon>Metazoa</taxon>
        <taxon>Spiralia</taxon>
        <taxon>Gnathifera</taxon>
        <taxon>Rotifera</taxon>
        <taxon>Eurotatoria</taxon>
        <taxon>Bdelloidea</taxon>
        <taxon>Adinetida</taxon>
        <taxon>Adinetidae</taxon>
        <taxon>Adineta</taxon>
    </lineage>
</organism>
<feature type="transmembrane region" description="Helical" evidence="2">
    <location>
        <begin position="147"/>
        <end position="164"/>
    </location>
</feature>
<feature type="transmembrane region" description="Helical" evidence="2">
    <location>
        <begin position="391"/>
        <end position="414"/>
    </location>
</feature>
<keyword evidence="2" id="KW-0472">Membrane</keyword>
<dbReference type="PANTHER" id="PTHR18640">
    <property type="entry name" value="SOLUTE CARRIER FAMILY 10 MEMBER 7"/>
    <property type="match status" value="1"/>
</dbReference>
<keyword evidence="2" id="KW-1133">Transmembrane helix</keyword>
<feature type="transmembrane region" description="Helical" evidence="2">
    <location>
        <begin position="116"/>
        <end position="135"/>
    </location>
</feature>
<dbReference type="InterPro" id="IPR038770">
    <property type="entry name" value="Na+/solute_symporter_sf"/>
</dbReference>
<keyword evidence="2" id="KW-0812">Transmembrane</keyword>
<proteinExistence type="inferred from homology"/>
<evidence type="ECO:0000313" key="3">
    <source>
        <dbReference type="EMBL" id="CAF1356168.1"/>
    </source>
</evidence>
<feature type="transmembrane region" description="Helical" evidence="2">
    <location>
        <begin position="291"/>
        <end position="309"/>
    </location>
</feature>
<dbReference type="InterPro" id="IPR016833">
    <property type="entry name" value="Put_Na-Bile_cotransptr"/>
</dbReference>
<name>A0A815HRM0_ADIRI</name>
<feature type="transmembrane region" description="Helical" evidence="2">
    <location>
        <begin position="210"/>
        <end position="229"/>
    </location>
</feature>
<dbReference type="Pfam" id="PF13593">
    <property type="entry name" value="SBF_like"/>
    <property type="match status" value="1"/>
</dbReference>
<comment type="similarity">
    <text evidence="1">Belongs to the bile acid:sodium symporter (BASS) (TC 2.A.28) family.</text>
</comment>
<feature type="transmembrane region" description="Helical" evidence="2">
    <location>
        <begin position="241"/>
        <end position="264"/>
    </location>
</feature>
<dbReference type="EMBL" id="CAJNOR010002913">
    <property type="protein sequence ID" value="CAF1356168.1"/>
    <property type="molecule type" value="Genomic_DNA"/>
</dbReference>
<dbReference type="PANTHER" id="PTHR18640:SF5">
    <property type="entry name" value="SODIUM_BILE ACID COTRANSPORTER 7"/>
    <property type="match status" value="1"/>
</dbReference>
<feature type="transmembrane region" description="Helical" evidence="2">
    <location>
        <begin position="321"/>
        <end position="343"/>
    </location>
</feature>
<sequence>MSIESNDQNKFTCVWLADESDQLKLKVKIIEKFATYDQLREYVLDKKKSSVIIIVSKNISLETLLSNELPSICAIYDDKLTRLYCLPELSSVVDDYMINNQKEEEKSAQQSLFRKYWFLIGLICTIILAYLFPNVGKTGGYIRSEWSVKWGCIIFVFFLSGLSLRTKQLLREFLYVRLHIFTQVYSFLIIPFAIYGLGLLLVKLNINKTLVFGIIIMASTSTSISSNVVMTRNALGNEYAALLNAVLGNVLGIFLSPALVFYFMKDSAFDLLSNDGVTDGQLRYTNVIQKLSLTVLVPLILGQIIHNLCPKHVMYVREKLYFGELNSLAILILIWSIFCTAFASRSFEVIPKRDLCILIVINGVIYIIFSLLIMTTARIPIPYWQFSERDTVAMMFCGAMKSLVMGIPLINALYGNSHQEISSVLALPLIVNQVEQLLLGAIEVILLKNWIMNKSREQVTAKEDLKMNELETVNIKSLR</sequence>
<reference evidence="3" key="1">
    <citation type="submission" date="2021-02" db="EMBL/GenBank/DDBJ databases">
        <authorList>
            <person name="Nowell W R."/>
        </authorList>
    </citation>
    <scope>NUCLEOTIDE SEQUENCE</scope>
</reference>
<feature type="transmembrane region" description="Helical" evidence="2">
    <location>
        <begin position="355"/>
        <end position="379"/>
    </location>
</feature>
<feature type="transmembrane region" description="Helical" evidence="2">
    <location>
        <begin position="184"/>
        <end position="204"/>
    </location>
</feature>
<evidence type="ECO:0000313" key="4">
    <source>
        <dbReference type="Proteomes" id="UP000663828"/>
    </source>
</evidence>
<comment type="caution">
    <text evidence="3">The sequence shown here is derived from an EMBL/GenBank/DDBJ whole genome shotgun (WGS) entry which is preliminary data.</text>
</comment>